<dbReference type="AlphaFoldDB" id="A0A1F2PGC8"/>
<keyword evidence="6 9" id="KW-0210">Decarboxylase</keyword>
<organism evidence="11 12">
    <name type="scientific">Acetobacterium wieringae</name>
    <dbReference type="NCBI Taxonomy" id="52694"/>
    <lineage>
        <taxon>Bacteria</taxon>
        <taxon>Bacillati</taxon>
        <taxon>Bacillota</taxon>
        <taxon>Clostridia</taxon>
        <taxon>Eubacteriales</taxon>
        <taxon>Eubacteriaceae</taxon>
        <taxon>Acetobacterium</taxon>
    </lineage>
</organism>
<evidence type="ECO:0000313" key="12">
    <source>
        <dbReference type="Proteomes" id="UP000176244"/>
    </source>
</evidence>
<dbReference type="EMBL" id="LKEU01000031">
    <property type="protein sequence ID" value="OFV70399.1"/>
    <property type="molecule type" value="Genomic_DNA"/>
</dbReference>
<comment type="catalytic activity">
    <reaction evidence="1 9">
        <text>(2S)-2-acetolactate + H(+) = (R)-acetoin + CO2</text>
        <dbReference type="Rhea" id="RHEA:21580"/>
        <dbReference type="ChEBI" id="CHEBI:15378"/>
        <dbReference type="ChEBI" id="CHEBI:15686"/>
        <dbReference type="ChEBI" id="CHEBI:16526"/>
        <dbReference type="ChEBI" id="CHEBI:58476"/>
        <dbReference type="EC" id="4.1.1.5"/>
    </reaction>
</comment>
<comment type="pathway">
    <text evidence="2 9">Polyol metabolism; (R,R)-butane-2,3-diol biosynthesis; (R,R)-butane-2,3-diol from pyruvate: step 2/3.</text>
</comment>
<sequence length="266" mass="28351">MKIKITAIVLSVLGIVTLAGCAAATTNTSSEAAAAKEETLFQASTINSLLAGNYDGFMTFGELKQHGDVGIGTFNALDGELVMIDNTVYKVKASGAVEEVPDTDTTPFAAVTYFDEDATKSLGPTASLEALEQELDKMITDPKAFYVFRIDGTFNTIKARSVPSQIKPYPVLSEAVKNQSIFDYQKISGTLVGLWCPADIGGLNVKGYHFHFIADDRSKGGHLLDVSFDSATAFVDQTDGFFMTLSPSTPEGTVTDADSAIDAVEK</sequence>
<evidence type="ECO:0000256" key="6">
    <source>
        <dbReference type="ARBA" id="ARBA00022793"/>
    </source>
</evidence>
<dbReference type="NCBIfam" id="TIGR01252">
    <property type="entry name" value="acetolac_decarb"/>
    <property type="match status" value="1"/>
</dbReference>
<dbReference type="Gene3D" id="3.30.1330.80">
    <property type="entry name" value="Hypothetical protein, similar to alpha- acetolactate decarboxylase, domain 2"/>
    <property type="match status" value="2"/>
</dbReference>
<dbReference type="GO" id="GO:0045151">
    <property type="term" value="P:acetoin biosynthetic process"/>
    <property type="evidence" value="ECO:0007669"/>
    <property type="project" value="UniProtKB-UniRule"/>
</dbReference>
<dbReference type="Pfam" id="PF03306">
    <property type="entry name" value="AAL_decarboxy"/>
    <property type="match status" value="1"/>
</dbReference>
<evidence type="ECO:0000256" key="1">
    <source>
        <dbReference type="ARBA" id="ARBA00001784"/>
    </source>
</evidence>
<dbReference type="OrthoDB" id="8612680at2"/>
<evidence type="ECO:0000256" key="5">
    <source>
        <dbReference type="ARBA" id="ARBA00020164"/>
    </source>
</evidence>
<evidence type="ECO:0000256" key="7">
    <source>
        <dbReference type="ARBA" id="ARBA00023061"/>
    </source>
</evidence>
<evidence type="ECO:0000256" key="10">
    <source>
        <dbReference type="SAM" id="SignalP"/>
    </source>
</evidence>
<evidence type="ECO:0000256" key="3">
    <source>
        <dbReference type="ARBA" id="ARBA00007106"/>
    </source>
</evidence>
<evidence type="ECO:0000256" key="2">
    <source>
        <dbReference type="ARBA" id="ARBA00005170"/>
    </source>
</evidence>
<dbReference type="PANTHER" id="PTHR35524">
    <property type="entry name" value="ALPHA-ACETOLACTATE DECARBOXYLASE"/>
    <property type="match status" value="1"/>
</dbReference>
<feature type="chain" id="PRO_5009478254" description="Alpha-acetolactate decarboxylase" evidence="10">
    <location>
        <begin position="25"/>
        <end position="266"/>
    </location>
</feature>
<protein>
    <recommendedName>
        <fullName evidence="5 9">Alpha-acetolactate decarboxylase</fullName>
        <ecNumber evidence="4 9">4.1.1.5</ecNumber>
    </recommendedName>
</protein>
<keyword evidence="10" id="KW-0732">Signal</keyword>
<accession>A0A1F2PGC8</accession>
<dbReference type="STRING" id="52694.ACWI_21800"/>
<keyword evidence="8 9" id="KW-0456">Lyase</keyword>
<evidence type="ECO:0000313" key="11">
    <source>
        <dbReference type="EMBL" id="OFV70399.1"/>
    </source>
</evidence>
<reference evidence="11 12" key="1">
    <citation type="submission" date="2015-09" db="EMBL/GenBank/DDBJ databases">
        <title>Genome sequence of Acetobacterium wieringae DSM 1911.</title>
        <authorList>
            <person name="Poehlein A."/>
            <person name="Bengelsdorf F.R."/>
            <person name="Schiel-Bengelsdorf B."/>
            <person name="Duerre P."/>
            <person name="Daniel R."/>
        </authorList>
    </citation>
    <scope>NUCLEOTIDE SEQUENCE [LARGE SCALE GENOMIC DNA]</scope>
    <source>
        <strain evidence="11 12">DSM 1911</strain>
    </source>
</reference>
<dbReference type="InterPro" id="IPR005128">
    <property type="entry name" value="Acetolactate_a_deCO2ase"/>
</dbReference>
<dbReference type="PANTHER" id="PTHR35524:SF1">
    <property type="entry name" value="ALPHA-ACETOLACTATE DECARBOXYLASE"/>
    <property type="match status" value="1"/>
</dbReference>
<evidence type="ECO:0000256" key="9">
    <source>
        <dbReference type="PIRNR" id="PIRNR001332"/>
    </source>
</evidence>
<dbReference type="UniPathway" id="UPA00626">
    <property type="reaction ID" value="UER00678"/>
</dbReference>
<dbReference type="RefSeq" id="WP_084633637.1">
    <property type="nucleotide sequence ID" value="NZ_JAYFRG010000013.1"/>
</dbReference>
<dbReference type="GO" id="GO:0047605">
    <property type="term" value="F:acetolactate decarboxylase activity"/>
    <property type="evidence" value="ECO:0007669"/>
    <property type="project" value="UniProtKB-UniRule"/>
</dbReference>
<dbReference type="SUPFAM" id="SSF117856">
    <property type="entry name" value="AF0104/ALDC/Ptd012-like"/>
    <property type="match status" value="1"/>
</dbReference>
<name>A0A1F2PGC8_9FIRM</name>
<proteinExistence type="inferred from homology"/>
<gene>
    <name evidence="11" type="primary">aldB</name>
    <name evidence="11" type="ORF">ACWI_21800</name>
</gene>
<dbReference type="Proteomes" id="UP000176244">
    <property type="component" value="Unassembled WGS sequence"/>
</dbReference>
<feature type="signal peptide" evidence="10">
    <location>
        <begin position="1"/>
        <end position="24"/>
    </location>
</feature>
<dbReference type="EC" id="4.1.1.5" evidence="4 9"/>
<evidence type="ECO:0000256" key="4">
    <source>
        <dbReference type="ARBA" id="ARBA00013204"/>
    </source>
</evidence>
<dbReference type="PROSITE" id="PS51257">
    <property type="entry name" value="PROKAR_LIPOPROTEIN"/>
    <property type="match status" value="1"/>
</dbReference>
<comment type="similarity">
    <text evidence="3 9">Belongs to the alpha-acetolactate decarboxylase family.</text>
</comment>
<keyword evidence="7 9" id="KW-0005">Acetoin biosynthesis</keyword>
<comment type="caution">
    <text evidence="11">The sequence shown here is derived from an EMBL/GenBank/DDBJ whole genome shotgun (WGS) entry which is preliminary data.</text>
</comment>
<evidence type="ECO:0000256" key="8">
    <source>
        <dbReference type="ARBA" id="ARBA00023239"/>
    </source>
</evidence>
<dbReference type="CDD" id="cd17299">
    <property type="entry name" value="acetolactate_decarboxylase"/>
    <property type="match status" value="1"/>
</dbReference>
<dbReference type="PIRSF" id="PIRSF001332">
    <property type="entry name" value="Acetolac_decarb"/>
    <property type="match status" value="1"/>
</dbReference>